<dbReference type="InterPro" id="IPR033524">
    <property type="entry name" value="Glu/Leu/Phe/Val_DH_AS"/>
</dbReference>
<dbReference type="OMA" id="PCFAAFP"/>
<keyword evidence="6" id="KW-0520">NAD</keyword>
<dbReference type="PANTHER" id="PTHR43571:SF1">
    <property type="entry name" value="NADP-SPECIFIC GLUTAMATE DEHYDROGENASE 1-RELATED"/>
    <property type="match status" value="1"/>
</dbReference>
<evidence type="ECO:0000313" key="10">
    <source>
        <dbReference type="EMBL" id="OXA61005.1"/>
    </source>
</evidence>
<dbReference type="Pfam" id="PF00208">
    <property type="entry name" value="ELFV_dehydrog"/>
    <property type="match status" value="1"/>
</dbReference>
<feature type="binding site" evidence="6">
    <location>
        <position position="125"/>
    </location>
    <ligand>
        <name>substrate</name>
    </ligand>
</feature>
<dbReference type="InterPro" id="IPR050724">
    <property type="entry name" value="Glu_Leu_Phe_Val_DH"/>
</dbReference>
<reference evidence="10 11" key="1">
    <citation type="submission" date="2015-12" db="EMBL/GenBank/DDBJ databases">
        <title>The genome of Folsomia candida.</title>
        <authorList>
            <person name="Faddeeva A."/>
            <person name="Derks M.F."/>
            <person name="Anvar Y."/>
            <person name="Smit S."/>
            <person name="Van Straalen N."/>
            <person name="Roelofs D."/>
        </authorList>
    </citation>
    <scope>NUCLEOTIDE SEQUENCE [LARGE SCALE GENOMIC DNA]</scope>
    <source>
        <strain evidence="10 11">VU population</strain>
        <tissue evidence="10">Whole body</tissue>
    </source>
</reference>
<evidence type="ECO:0000256" key="3">
    <source>
        <dbReference type="ARBA" id="ARBA00023002"/>
    </source>
</evidence>
<dbReference type="GO" id="GO:0000166">
    <property type="term" value="F:nucleotide binding"/>
    <property type="evidence" value="ECO:0007669"/>
    <property type="project" value="UniProtKB-KW"/>
</dbReference>
<keyword evidence="6" id="KW-0547">Nucleotide-binding</keyword>
<dbReference type="EMBL" id="LNIX01000002">
    <property type="protein sequence ID" value="OXA61005.1"/>
    <property type="molecule type" value="Genomic_DNA"/>
</dbReference>
<feature type="binding site" evidence="6">
    <location>
        <position position="176"/>
    </location>
    <ligand>
        <name>substrate</name>
    </ligand>
</feature>
<dbReference type="InterPro" id="IPR036291">
    <property type="entry name" value="NAD(P)-bd_dom_sf"/>
</dbReference>
<protein>
    <recommendedName>
        <fullName evidence="4">Glutamate dehydrogenase</fullName>
    </recommendedName>
</protein>
<sequence length="459" mass="50059">MASTRFPSCTKTPIDEQIQKLYDRVKARDPEQKEFLQAFGEILWTLKPVFEKDPKYIKVLETIAEPERVITFRVPWIDDAGVQQVNRGYRVQFSSALGPYKGGLRLHPSVHLGIIKFLGFEQILKNSLTGLPLGGGKGGSDFDPKGKSDNEVMKFCQSFMTALYKHIGADVDVPAGDIGVGGREIGFLYGQYKRITGQFEGVLTGKHTRWGGSLIRSEATGYGAVYFAENWAADNSLPIKGARCLISGSGNVAQYTVEKLLHLGAIPLTLSDSSGYVLEPNGFTQDQLEKIMELKNVTRGRISDYCKMSSTAQFFAGKKPWEVKNCVLAFPSATQNEIDENDATQLAANGCRLVVEGANMPSSNEAIEVYKKKGVGFCPGKAANAGGVAVSGLEMSQNSSRTSWSREEVDARLKQIMKHIYTSCKNASEEYGVKGDIQSGANIAGFLKVADSVIDQGCV</sequence>
<dbReference type="InterPro" id="IPR014362">
    <property type="entry name" value="Glu_DH"/>
</dbReference>
<dbReference type="FunFam" id="1.10.285.10:FF:000001">
    <property type="entry name" value="Glutamate dehydrogenase"/>
    <property type="match status" value="1"/>
</dbReference>
<dbReference type="OrthoDB" id="6718861at2759"/>
<feature type="active site" description="Proton donor" evidence="5">
    <location>
        <position position="137"/>
    </location>
</feature>
<dbReference type="GO" id="GO:0005829">
    <property type="term" value="C:cytosol"/>
    <property type="evidence" value="ECO:0007669"/>
    <property type="project" value="TreeGrafter"/>
</dbReference>
<dbReference type="SUPFAM" id="SSF51735">
    <property type="entry name" value="NAD(P)-binding Rossmann-fold domains"/>
    <property type="match status" value="1"/>
</dbReference>
<dbReference type="CDD" id="cd05313">
    <property type="entry name" value="NAD_bind_2_Glu_DH"/>
    <property type="match status" value="1"/>
</dbReference>
<feature type="binding site" evidence="6">
    <location>
        <position position="220"/>
    </location>
    <ligand>
        <name>NAD(+)</name>
        <dbReference type="ChEBI" id="CHEBI:57540"/>
    </ligand>
</feature>
<dbReference type="FunFam" id="3.40.50.720:FF:000030">
    <property type="entry name" value="Glutamate dehydrogenase"/>
    <property type="match status" value="1"/>
</dbReference>
<feature type="domain" description="Glutamate/phenylalanine/leucine/valine/L-tryptophan dehydrogenase C-terminal" evidence="9">
    <location>
        <begin position="213"/>
        <end position="457"/>
    </location>
</feature>
<dbReference type="Proteomes" id="UP000198287">
    <property type="component" value="Unassembled WGS sequence"/>
</dbReference>
<dbReference type="PRINTS" id="PR00082">
    <property type="entry name" value="GLFDHDRGNASE"/>
</dbReference>
<feature type="site" description="Important for catalysis" evidence="7">
    <location>
        <position position="177"/>
    </location>
</feature>
<dbReference type="Pfam" id="PF02812">
    <property type="entry name" value="ELFV_dehydrog_N"/>
    <property type="match status" value="1"/>
</dbReference>
<dbReference type="SMART" id="SM00839">
    <property type="entry name" value="ELFV_dehydrog"/>
    <property type="match status" value="1"/>
</dbReference>
<evidence type="ECO:0000256" key="4">
    <source>
        <dbReference type="PIRNR" id="PIRNR000185"/>
    </source>
</evidence>
<dbReference type="Gene3D" id="3.40.50.10860">
    <property type="entry name" value="Leucine Dehydrogenase, chain A, domain 1"/>
    <property type="match status" value="1"/>
</dbReference>
<evidence type="ECO:0000313" key="11">
    <source>
        <dbReference type="Proteomes" id="UP000198287"/>
    </source>
</evidence>
<evidence type="ECO:0000259" key="9">
    <source>
        <dbReference type="SMART" id="SM00839"/>
    </source>
</evidence>
<accession>A0A226ETR1</accession>
<feature type="binding site" evidence="6">
    <location>
        <position position="391"/>
    </location>
    <ligand>
        <name>substrate</name>
    </ligand>
</feature>
<evidence type="ECO:0000256" key="1">
    <source>
        <dbReference type="ARBA" id="ARBA00006382"/>
    </source>
</evidence>
<evidence type="ECO:0000256" key="5">
    <source>
        <dbReference type="PIRSR" id="PIRSR000185-1"/>
    </source>
</evidence>
<dbReference type="NCBIfam" id="NF006929">
    <property type="entry name" value="PRK09414.1"/>
    <property type="match status" value="1"/>
</dbReference>
<dbReference type="InterPro" id="IPR046346">
    <property type="entry name" value="Aminoacid_DH-like_N_sf"/>
</dbReference>
<proteinExistence type="inferred from homology"/>
<feature type="binding site" evidence="6">
    <location>
        <position position="122"/>
    </location>
    <ligand>
        <name>substrate</name>
    </ligand>
</feature>
<dbReference type="InterPro" id="IPR006097">
    <property type="entry name" value="Glu/Leu/Phe/Val/Trp_DH_dimer"/>
</dbReference>
<dbReference type="Gene3D" id="1.10.285.10">
    <property type="entry name" value="Glutamate Dehydrogenase, chain A, domain 3"/>
    <property type="match status" value="2"/>
</dbReference>
<evidence type="ECO:0000256" key="2">
    <source>
        <dbReference type="ARBA" id="ARBA00011643"/>
    </source>
</evidence>
<evidence type="ECO:0000256" key="7">
    <source>
        <dbReference type="PIRSR" id="PIRSR000185-3"/>
    </source>
</evidence>
<feature type="binding site" evidence="6">
    <location>
        <position position="251"/>
    </location>
    <ligand>
        <name>NAD(+)</name>
        <dbReference type="ChEBI" id="CHEBI:57540"/>
    </ligand>
</feature>
<dbReference type="SUPFAM" id="SSF53223">
    <property type="entry name" value="Aminoacid dehydrogenase-like, N-terminal domain"/>
    <property type="match status" value="1"/>
</dbReference>
<dbReference type="AlphaFoldDB" id="A0A226ETR1"/>
<dbReference type="FunFam" id="3.40.50.10860:FF:000002">
    <property type="entry name" value="Glutamate dehydrogenase"/>
    <property type="match status" value="1"/>
</dbReference>
<dbReference type="GO" id="GO:0006537">
    <property type="term" value="P:glutamate biosynthetic process"/>
    <property type="evidence" value="ECO:0007669"/>
    <property type="project" value="TreeGrafter"/>
</dbReference>
<feature type="binding site" evidence="6">
    <location>
        <position position="101"/>
    </location>
    <ligand>
        <name>substrate</name>
    </ligand>
</feature>
<dbReference type="PANTHER" id="PTHR43571">
    <property type="entry name" value="NADP-SPECIFIC GLUTAMATE DEHYDROGENASE 1-RELATED"/>
    <property type="match status" value="1"/>
</dbReference>
<keyword evidence="11" id="KW-1185">Reference proteome</keyword>
<dbReference type="PROSITE" id="PS00074">
    <property type="entry name" value="GLFV_DEHYDROGENASE"/>
    <property type="match status" value="1"/>
</dbReference>
<organism evidence="10 11">
    <name type="scientific">Folsomia candida</name>
    <name type="common">Springtail</name>
    <dbReference type="NCBI Taxonomy" id="158441"/>
    <lineage>
        <taxon>Eukaryota</taxon>
        <taxon>Metazoa</taxon>
        <taxon>Ecdysozoa</taxon>
        <taxon>Arthropoda</taxon>
        <taxon>Hexapoda</taxon>
        <taxon>Collembola</taxon>
        <taxon>Entomobryomorpha</taxon>
        <taxon>Isotomoidea</taxon>
        <taxon>Isotomidae</taxon>
        <taxon>Proisotominae</taxon>
        <taxon>Folsomia</taxon>
    </lineage>
</organism>
<dbReference type="Gene3D" id="3.40.50.720">
    <property type="entry name" value="NAD(P)-binding Rossmann-like Domain"/>
    <property type="match status" value="1"/>
</dbReference>
<evidence type="ECO:0000256" key="6">
    <source>
        <dbReference type="PIRSR" id="PIRSR000185-2"/>
    </source>
</evidence>
<comment type="caution">
    <text evidence="10">The sequence shown here is derived from an EMBL/GenBank/DDBJ whole genome shotgun (WGS) entry which is preliminary data.</text>
</comment>
<evidence type="ECO:0000256" key="8">
    <source>
        <dbReference type="RuleBase" id="RU004417"/>
    </source>
</evidence>
<dbReference type="PIRSF" id="PIRSF000185">
    <property type="entry name" value="Glu_DH"/>
    <property type="match status" value="1"/>
</dbReference>
<comment type="similarity">
    <text evidence="1 4 8">Belongs to the Glu/Leu/Phe/Val dehydrogenases family.</text>
</comment>
<dbReference type="InterPro" id="IPR006096">
    <property type="entry name" value="Glu/Leu/Phe/Val/Trp_DH_C"/>
</dbReference>
<name>A0A226ETR1_FOLCA</name>
<gene>
    <name evidence="10" type="ORF">Fcan01_05012</name>
</gene>
<dbReference type="STRING" id="158441.A0A226ETR1"/>
<dbReference type="InterPro" id="IPR006095">
    <property type="entry name" value="Glu/Leu/Phe/Val/Trp_DH"/>
</dbReference>
<keyword evidence="3 4" id="KW-0560">Oxidoreductase</keyword>
<dbReference type="InterPro" id="IPR033922">
    <property type="entry name" value="NAD_bind_Glu_DH"/>
</dbReference>
<dbReference type="GO" id="GO:0004354">
    <property type="term" value="F:glutamate dehydrogenase (NADP+) activity"/>
    <property type="evidence" value="ECO:0007669"/>
    <property type="project" value="TreeGrafter"/>
</dbReference>
<comment type="subunit">
    <text evidence="2">Homohexamer.</text>
</comment>